<accession>A0A177BAW4</accession>
<comment type="caution">
    <text evidence="2">The sequence shown here is derived from an EMBL/GenBank/DDBJ whole genome shotgun (WGS) entry which is preliminary data.</text>
</comment>
<evidence type="ECO:0000313" key="2">
    <source>
        <dbReference type="EMBL" id="OAF70782.1"/>
    </source>
</evidence>
<evidence type="ECO:0000256" key="1">
    <source>
        <dbReference type="SAM" id="MobiDB-lite"/>
    </source>
</evidence>
<feature type="region of interest" description="Disordered" evidence="1">
    <location>
        <begin position="1"/>
        <end position="44"/>
    </location>
</feature>
<dbReference type="AlphaFoldDB" id="A0A177BAW4"/>
<dbReference type="Proteomes" id="UP000078046">
    <property type="component" value="Unassembled WGS sequence"/>
</dbReference>
<feature type="compositionally biased region" description="Acidic residues" evidence="1">
    <location>
        <begin position="1"/>
        <end position="11"/>
    </location>
</feature>
<gene>
    <name evidence="2" type="ORF">A3Q56_01473</name>
</gene>
<protein>
    <submittedName>
        <fullName evidence="2">Uncharacterized protein</fullName>
    </submittedName>
</protein>
<name>A0A177BAW4_9BILA</name>
<keyword evidence="3" id="KW-1185">Reference proteome</keyword>
<proteinExistence type="predicted"/>
<dbReference type="EMBL" id="LWCA01000110">
    <property type="protein sequence ID" value="OAF70782.1"/>
    <property type="molecule type" value="Genomic_DNA"/>
</dbReference>
<reference evidence="2 3" key="1">
    <citation type="submission" date="2016-04" db="EMBL/GenBank/DDBJ databases">
        <title>The genome of Intoshia linei affirms orthonectids as highly simplified spiralians.</title>
        <authorList>
            <person name="Mikhailov K.V."/>
            <person name="Slusarev G.S."/>
            <person name="Nikitin M.A."/>
            <person name="Logacheva M.D."/>
            <person name="Penin A."/>
            <person name="Aleoshin V."/>
            <person name="Panchin Y.V."/>
        </authorList>
    </citation>
    <scope>NUCLEOTIDE SEQUENCE [LARGE SCALE GENOMIC DNA]</scope>
    <source>
        <strain evidence="2">Intl2013</strain>
        <tissue evidence="2">Whole animal</tissue>
    </source>
</reference>
<evidence type="ECO:0000313" key="3">
    <source>
        <dbReference type="Proteomes" id="UP000078046"/>
    </source>
</evidence>
<feature type="compositionally biased region" description="Polar residues" evidence="1">
    <location>
        <begin position="12"/>
        <end position="28"/>
    </location>
</feature>
<organism evidence="2 3">
    <name type="scientific">Intoshia linei</name>
    <dbReference type="NCBI Taxonomy" id="1819745"/>
    <lineage>
        <taxon>Eukaryota</taxon>
        <taxon>Metazoa</taxon>
        <taxon>Spiralia</taxon>
        <taxon>Lophotrochozoa</taxon>
        <taxon>Mesozoa</taxon>
        <taxon>Orthonectida</taxon>
        <taxon>Rhopaluridae</taxon>
        <taxon>Intoshia</taxon>
    </lineage>
</organism>
<sequence length="89" mass="10128">MIMNEDIEEDFNTSSGSEFNSGYLNESLTESESDAPEPDISMTGKDGVSIWNTNKIYPNRFSTAPRKKFLKFGNFLKLEDGLIVCFRVY</sequence>